<dbReference type="CDD" id="cd00041">
    <property type="entry name" value="CUB"/>
    <property type="match status" value="1"/>
</dbReference>
<evidence type="ECO:0000259" key="12">
    <source>
        <dbReference type="PROSITE" id="PS50026"/>
    </source>
</evidence>
<comment type="subcellular location">
    <subcellularLocation>
        <location evidence="1">Membrane</location>
    </subcellularLocation>
</comment>
<evidence type="ECO:0000256" key="2">
    <source>
        <dbReference type="ARBA" id="ARBA00007343"/>
    </source>
</evidence>
<dbReference type="InterPro" id="IPR000742">
    <property type="entry name" value="EGF"/>
</dbReference>
<dbReference type="InterPro" id="IPR007110">
    <property type="entry name" value="Ig-like_dom"/>
</dbReference>
<keyword evidence="4 9" id="KW-1133">Transmembrane helix</keyword>
<accession>A0A6J8AG50</accession>
<keyword evidence="6 7" id="KW-1015">Disulfide bond</keyword>
<protein>
    <recommendedName>
        <fullName evidence="17">HMCN</fullName>
    </recommendedName>
</protein>
<dbReference type="InterPro" id="IPR003599">
    <property type="entry name" value="Ig_sub"/>
</dbReference>
<feature type="domain" description="EGF-like" evidence="12">
    <location>
        <begin position="162"/>
        <end position="200"/>
    </location>
</feature>
<feature type="disulfide bond" evidence="7">
    <location>
        <begin position="233"/>
        <end position="242"/>
    </location>
</feature>
<evidence type="ECO:0000313" key="16">
    <source>
        <dbReference type="Proteomes" id="UP000507470"/>
    </source>
</evidence>
<dbReference type="PROSITE" id="PS50026">
    <property type="entry name" value="EGF_3"/>
    <property type="match status" value="2"/>
</dbReference>
<evidence type="ECO:0000256" key="10">
    <source>
        <dbReference type="SAM" id="SignalP"/>
    </source>
</evidence>
<evidence type="ECO:0000313" key="15">
    <source>
        <dbReference type="EMBL" id="CAC5367520.1"/>
    </source>
</evidence>
<evidence type="ECO:0000256" key="5">
    <source>
        <dbReference type="ARBA" id="ARBA00023136"/>
    </source>
</evidence>
<feature type="domain" description="CUB" evidence="11">
    <location>
        <begin position="32"/>
        <end position="155"/>
    </location>
</feature>
<dbReference type="Pfam" id="PF00431">
    <property type="entry name" value="CUB"/>
    <property type="match status" value="1"/>
</dbReference>
<dbReference type="SMART" id="SM00408">
    <property type="entry name" value="IGc2"/>
    <property type="match status" value="1"/>
</dbReference>
<organism evidence="15 16">
    <name type="scientific">Mytilus coruscus</name>
    <name type="common">Sea mussel</name>
    <dbReference type="NCBI Taxonomy" id="42192"/>
    <lineage>
        <taxon>Eukaryota</taxon>
        <taxon>Metazoa</taxon>
        <taxon>Spiralia</taxon>
        <taxon>Lophotrochozoa</taxon>
        <taxon>Mollusca</taxon>
        <taxon>Bivalvia</taxon>
        <taxon>Autobranchia</taxon>
        <taxon>Pteriomorphia</taxon>
        <taxon>Mytilida</taxon>
        <taxon>Mytiloidea</taxon>
        <taxon>Mytilidae</taxon>
        <taxon>Mytilinae</taxon>
        <taxon>Mytilus</taxon>
    </lineage>
</organism>
<dbReference type="PROSITE" id="PS01186">
    <property type="entry name" value="EGF_2"/>
    <property type="match status" value="1"/>
</dbReference>
<evidence type="ECO:0000256" key="1">
    <source>
        <dbReference type="ARBA" id="ARBA00004370"/>
    </source>
</evidence>
<evidence type="ECO:0000259" key="14">
    <source>
        <dbReference type="PROSITE" id="PS50835"/>
    </source>
</evidence>
<feature type="domain" description="Ig-like" evidence="14">
    <location>
        <begin position="387"/>
        <end position="496"/>
    </location>
</feature>
<feature type="chain" id="PRO_5026653131" description="HMCN" evidence="10">
    <location>
        <begin position="28"/>
        <end position="1200"/>
    </location>
</feature>
<evidence type="ECO:0000256" key="4">
    <source>
        <dbReference type="ARBA" id="ARBA00022989"/>
    </source>
</evidence>
<dbReference type="InterPro" id="IPR000203">
    <property type="entry name" value="GPS"/>
</dbReference>
<dbReference type="Proteomes" id="UP000507470">
    <property type="component" value="Unassembled WGS sequence"/>
</dbReference>
<reference evidence="15 16" key="1">
    <citation type="submission" date="2020-06" db="EMBL/GenBank/DDBJ databases">
        <authorList>
            <person name="Li R."/>
            <person name="Bekaert M."/>
        </authorList>
    </citation>
    <scope>NUCLEOTIDE SEQUENCE [LARGE SCALE GENOMIC DNA]</scope>
    <source>
        <strain evidence="16">wild</strain>
    </source>
</reference>
<dbReference type="CDD" id="cd00054">
    <property type="entry name" value="EGF_CA"/>
    <property type="match status" value="1"/>
</dbReference>
<dbReference type="Gene3D" id="2.60.40.10">
    <property type="entry name" value="Immunoglobulins"/>
    <property type="match status" value="2"/>
</dbReference>
<feature type="region of interest" description="Disordered" evidence="8">
    <location>
        <begin position="1175"/>
        <end position="1200"/>
    </location>
</feature>
<dbReference type="CDD" id="cd00096">
    <property type="entry name" value="Ig"/>
    <property type="match status" value="1"/>
</dbReference>
<dbReference type="Gene3D" id="2.10.25.10">
    <property type="entry name" value="Laminin"/>
    <property type="match status" value="2"/>
</dbReference>
<feature type="domain" description="Ig-like" evidence="14">
    <location>
        <begin position="501"/>
        <end position="587"/>
    </location>
</feature>
<dbReference type="Gene3D" id="2.60.220.50">
    <property type="match status" value="1"/>
</dbReference>
<gene>
    <name evidence="15" type="ORF">MCOR_7396</name>
</gene>
<dbReference type="SMART" id="SM00409">
    <property type="entry name" value="IG"/>
    <property type="match status" value="2"/>
</dbReference>
<dbReference type="InterPro" id="IPR001879">
    <property type="entry name" value="GPCR_2_extracellular_dom"/>
</dbReference>
<dbReference type="PANTHER" id="PTHR24033:SF151">
    <property type="entry name" value="NOTCH 2"/>
    <property type="match status" value="1"/>
</dbReference>
<dbReference type="InterPro" id="IPR000859">
    <property type="entry name" value="CUB_dom"/>
</dbReference>
<dbReference type="Pfam" id="PF01825">
    <property type="entry name" value="GPS"/>
    <property type="match status" value="1"/>
</dbReference>
<comment type="caution">
    <text evidence="7">Lacks conserved residue(s) required for the propagation of feature annotation.</text>
</comment>
<dbReference type="InterPro" id="IPR046338">
    <property type="entry name" value="GAIN_dom_sf"/>
</dbReference>
<keyword evidence="3 9" id="KW-0812">Transmembrane</keyword>
<keyword evidence="10" id="KW-0732">Signal</keyword>
<evidence type="ECO:0000256" key="3">
    <source>
        <dbReference type="ARBA" id="ARBA00022692"/>
    </source>
</evidence>
<dbReference type="InterPro" id="IPR035914">
    <property type="entry name" value="Sperma_CUB_dom_sf"/>
</dbReference>
<evidence type="ECO:0000259" key="13">
    <source>
        <dbReference type="PROSITE" id="PS50227"/>
    </source>
</evidence>
<evidence type="ECO:0000256" key="6">
    <source>
        <dbReference type="ARBA" id="ARBA00023157"/>
    </source>
</evidence>
<comment type="similarity">
    <text evidence="2">Belongs to the G-protein coupled receptor 2 family. Adhesion G-protein coupled receptor (ADGR) subfamily.</text>
</comment>
<keyword evidence="5 9" id="KW-0472">Membrane</keyword>
<dbReference type="Gene3D" id="2.60.120.290">
    <property type="entry name" value="Spermadhesin, CUB domain"/>
    <property type="match status" value="1"/>
</dbReference>
<feature type="disulfide bond" evidence="7">
    <location>
        <begin position="214"/>
        <end position="231"/>
    </location>
</feature>
<dbReference type="OrthoDB" id="6138650at2759"/>
<dbReference type="InterPro" id="IPR003598">
    <property type="entry name" value="Ig_sub2"/>
</dbReference>
<feature type="signal peptide" evidence="10">
    <location>
        <begin position="1"/>
        <end position="27"/>
    </location>
</feature>
<evidence type="ECO:0008006" key="17">
    <source>
        <dbReference type="Google" id="ProtNLM"/>
    </source>
</evidence>
<feature type="disulfide bond" evidence="7">
    <location>
        <begin position="171"/>
        <end position="188"/>
    </location>
</feature>
<sequence length="1200" mass="136244">MTSCIMTTVKLVTLLLMVYVLISICSGQYNRCGGRLSQKQGVIQSPNFPGPFETPVFCEWVIQAPPKLKTVLYLTQYYLKGFFHVYEYDHYTNKDEWIGERKLATVNCEDEIWSIVAHKPFMVLRFAVQEMGNIHLRVLDHLIDVYGFNITYELVSKHEVDSKWTCSAFDCSYLGNCYASADYSEYKCHCFPNFSGEECQYGPHCNPMIEKNMCQNNGSCRYLYGDYVNICQCIPGYHGSMCEQKINGIHPSACAVLDCEQTCITSKTSTASCGCNHGFRLNRDNRTCVHIDRHKYDVICDLQNSSTLLTSGERNTVQQKINIMLQQRGVFSIENVTIKQDSEDYVDITLYVETIERPMLDSNLPEVLQRLEGLNLDMETLQITSVPELYLLSVTMRVDSGSGLAALEDKSMTLSCVARGRPSITFKWFKDGYLLDLRFDVSLFRKRAQETLIPSSRDGILRSVITFDHVSPLDRGTFTCEARDGEKAENKSIAVNVLTVPLVDLYPLSVSVVQGESMSIICMSPEDTAKNFTYTWHSGRTYIPPGQSDQIVEDLFPTGTRLFVRKVNKSQNFSCTVENKAGAFTLTSHVFVQKASAVNMTCRRSYHKQVLWTKTAGNHFDKERCPSETGGYATRQCVCTGEICTWAEPNYAKCQSVYLVYEVYDKLEMLRLGYQQTTIKYVYDRLCEFIIKRNNNHLYSGDVELAVSILHELLRHLEQYPQLSAKDDKITLKDMKAAPYFLKINQIISRSISSVLYMEPDSKYTSASIDVKTDILYAQIDTGNNSNTSMNEFSESGDTEHKTEMEKLQVLSFTNKAIVSMLSAKERKPSIKFQSPISDVHSIFLMQGSSQHLENLIAYIPIKHTTQSFTNKYNQTVCVSWEFDKREPQFGRWTNVQCTVSTTDDSQTVCKCSLPGHFMVVSISTNIKLPKVVAESNPALPIVIACIINIVILGMGVFIYILKRKCWIEDDQWHFYGFIIPIVALDIIMTILWKRLSPFKDKPPIQQMVGYMKPELPEQFIPERQGANKHYDQVNRMKFTDERKRQLSNLLGSSQTGVDLVAYNQDRRSNRSLPQDNGAADSGIFGSETEKFLNSDLEQISNRSSHSKIAITVVDVHSPVVQNGSIITESMEPFPELIQRRACKDLFIQSSTPSNGIVRPSYYIDPKANQVISESGESTTLLIQEKTPDDNSEEHESDSM</sequence>
<dbReference type="PROSITE" id="PS50835">
    <property type="entry name" value="IG_LIKE"/>
    <property type="match status" value="2"/>
</dbReference>
<dbReference type="SMART" id="SM00181">
    <property type="entry name" value="EGF"/>
    <property type="match status" value="3"/>
</dbReference>
<dbReference type="InterPro" id="IPR051830">
    <property type="entry name" value="NOTCH_homolog"/>
</dbReference>
<dbReference type="Gene3D" id="4.10.1240.10">
    <property type="entry name" value="GPCR, family 2, extracellular hormone receptor domain"/>
    <property type="match status" value="1"/>
</dbReference>
<dbReference type="PROSITE" id="PS00022">
    <property type="entry name" value="EGF_1"/>
    <property type="match status" value="2"/>
</dbReference>
<evidence type="ECO:0000259" key="11">
    <source>
        <dbReference type="PROSITE" id="PS01180"/>
    </source>
</evidence>
<dbReference type="GO" id="GO:0016020">
    <property type="term" value="C:membrane"/>
    <property type="evidence" value="ECO:0007669"/>
    <property type="project" value="UniProtKB-SubCell"/>
</dbReference>
<feature type="disulfide bond" evidence="7">
    <location>
        <begin position="190"/>
        <end position="199"/>
    </location>
</feature>
<proteinExistence type="inferred from homology"/>
<dbReference type="AlphaFoldDB" id="A0A6J8AG50"/>
<keyword evidence="7" id="KW-0245">EGF-like domain</keyword>
<name>A0A6J8AG50_MYTCO</name>
<dbReference type="SMART" id="SM00042">
    <property type="entry name" value="CUB"/>
    <property type="match status" value="1"/>
</dbReference>
<evidence type="ECO:0000256" key="7">
    <source>
        <dbReference type="PROSITE-ProRule" id="PRU00076"/>
    </source>
</evidence>
<evidence type="ECO:0000256" key="8">
    <source>
        <dbReference type="SAM" id="MobiDB-lite"/>
    </source>
</evidence>
<feature type="compositionally biased region" description="Acidic residues" evidence="8">
    <location>
        <begin position="1190"/>
        <end position="1200"/>
    </location>
</feature>
<keyword evidence="16" id="KW-1185">Reference proteome</keyword>
<evidence type="ECO:0000256" key="9">
    <source>
        <dbReference type="SAM" id="Phobius"/>
    </source>
</evidence>
<dbReference type="InterPro" id="IPR013783">
    <property type="entry name" value="Ig-like_fold"/>
</dbReference>
<dbReference type="SUPFAM" id="SSF49854">
    <property type="entry name" value="Spermadhesin, CUB domain"/>
    <property type="match status" value="1"/>
</dbReference>
<dbReference type="GO" id="GO:0004930">
    <property type="term" value="F:G protein-coupled receptor activity"/>
    <property type="evidence" value="ECO:0007669"/>
    <property type="project" value="InterPro"/>
</dbReference>
<dbReference type="InterPro" id="IPR036445">
    <property type="entry name" value="GPCR_2_extracell_dom_sf"/>
</dbReference>
<dbReference type="PANTHER" id="PTHR24033">
    <property type="entry name" value="EGF-LIKE DOMAIN-CONTAINING PROTEIN"/>
    <property type="match status" value="1"/>
</dbReference>
<dbReference type="Pfam" id="PF13927">
    <property type="entry name" value="Ig_3"/>
    <property type="match status" value="1"/>
</dbReference>
<feature type="transmembrane region" description="Helical" evidence="9">
    <location>
        <begin position="939"/>
        <end position="961"/>
    </location>
</feature>
<dbReference type="SUPFAM" id="SSF48726">
    <property type="entry name" value="Immunoglobulin"/>
    <property type="match status" value="2"/>
</dbReference>
<dbReference type="PROSITE" id="PS01180">
    <property type="entry name" value="CUB"/>
    <property type="match status" value="1"/>
</dbReference>
<dbReference type="SUPFAM" id="SSF57196">
    <property type="entry name" value="EGF/Laminin"/>
    <property type="match status" value="1"/>
</dbReference>
<feature type="domain" description="EGF-like" evidence="12">
    <location>
        <begin position="201"/>
        <end position="243"/>
    </location>
</feature>
<dbReference type="PROSITE" id="PS50227">
    <property type="entry name" value="G_PROTEIN_RECEP_F2_3"/>
    <property type="match status" value="1"/>
</dbReference>
<feature type="transmembrane region" description="Helical" evidence="9">
    <location>
        <begin position="973"/>
        <end position="993"/>
    </location>
</feature>
<dbReference type="InterPro" id="IPR036179">
    <property type="entry name" value="Ig-like_dom_sf"/>
</dbReference>
<dbReference type="EMBL" id="CACVKT020001362">
    <property type="protein sequence ID" value="CAC5367520.1"/>
    <property type="molecule type" value="Genomic_DNA"/>
</dbReference>
<feature type="domain" description="G-protein coupled receptors family 2 profile 1" evidence="13">
    <location>
        <begin position="574"/>
        <end position="658"/>
    </location>
</feature>